<dbReference type="Proteomes" id="UP000501849">
    <property type="component" value="Chromosome"/>
</dbReference>
<name>A0A6H0SBN4_9MYCO</name>
<dbReference type="InterPro" id="IPR023393">
    <property type="entry name" value="START-like_dom_sf"/>
</dbReference>
<protein>
    <submittedName>
        <fullName evidence="1">ATPase</fullName>
    </submittedName>
</protein>
<dbReference type="AlphaFoldDB" id="A0A6H0SBN4"/>
<evidence type="ECO:0000313" key="1">
    <source>
        <dbReference type="EMBL" id="QIV83725.1"/>
    </source>
</evidence>
<sequence>MSTQTDQERYVVTRTIPASPTAVFDVLADPARHQDTEPGDWVRDAVDPEPITGTGQIFVINMFLEFAGGHYVMHNLVTEFERDRTIAWLPGQLNAAGEHEPGGWWWRYDLAPNGAGTDVTITYDWTATPQSFRDQVGGMPPFPASYIQESLAALERCAT</sequence>
<evidence type="ECO:0000313" key="2">
    <source>
        <dbReference type="Proteomes" id="UP000501849"/>
    </source>
</evidence>
<accession>A0A6H0SBN4</accession>
<organism evidence="1 2">
    <name type="scientific">Mycolicibacterium frederiksbergense</name>
    <dbReference type="NCBI Taxonomy" id="117567"/>
    <lineage>
        <taxon>Bacteria</taxon>
        <taxon>Bacillati</taxon>
        <taxon>Actinomycetota</taxon>
        <taxon>Actinomycetes</taxon>
        <taxon>Mycobacteriales</taxon>
        <taxon>Mycobacteriaceae</taxon>
        <taxon>Mycolicibacterium</taxon>
    </lineage>
</organism>
<reference evidence="1 2" key="1">
    <citation type="submission" date="2019-04" db="EMBL/GenBank/DDBJ databases">
        <title>Draft, Whole-Genome Sequence of the Anthracene-degrading Mycobacterium frederiksbergense LB501T, Isolated from a Polycyclic Aromatic Hydrocarbon (PAH)-Contaminated Soil.</title>
        <authorList>
            <person name="Augelletti F."/>
        </authorList>
    </citation>
    <scope>NUCLEOTIDE SEQUENCE [LARGE SCALE GENOMIC DNA]</scope>
    <source>
        <strain evidence="1 2">LB 501T</strain>
    </source>
</reference>
<dbReference type="KEGG" id="mfre:EXE63_24685"/>
<gene>
    <name evidence="1" type="ORF">EXE63_24685</name>
</gene>
<dbReference type="Pfam" id="PF10604">
    <property type="entry name" value="Polyketide_cyc2"/>
    <property type="match status" value="1"/>
</dbReference>
<dbReference type="RefSeq" id="WP_168144098.1">
    <property type="nucleotide sequence ID" value="NZ_CP038799.1"/>
</dbReference>
<dbReference type="InterPro" id="IPR019587">
    <property type="entry name" value="Polyketide_cyclase/dehydratase"/>
</dbReference>
<dbReference type="Gene3D" id="3.30.530.20">
    <property type="match status" value="1"/>
</dbReference>
<proteinExistence type="predicted"/>
<dbReference type="EMBL" id="CP038799">
    <property type="protein sequence ID" value="QIV83725.1"/>
    <property type="molecule type" value="Genomic_DNA"/>
</dbReference>
<dbReference type="SUPFAM" id="SSF55961">
    <property type="entry name" value="Bet v1-like"/>
    <property type="match status" value="1"/>
</dbReference>
<keyword evidence="2" id="KW-1185">Reference proteome</keyword>